<dbReference type="InterPro" id="IPR023271">
    <property type="entry name" value="Aquaporin-like"/>
</dbReference>
<dbReference type="PRINTS" id="PR00783">
    <property type="entry name" value="MINTRINSICP"/>
</dbReference>
<keyword evidence="4 7" id="KW-0812">Transmembrane</keyword>
<dbReference type="GO" id="GO:0005886">
    <property type="term" value="C:plasma membrane"/>
    <property type="evidence" value="ECO:0007669"/>
    <property type="project" value="TreeGrafter"/>
</dbReference>
<dbReference type="InterPro" id="IPR050363">
    <property type="entry name" value="MIP/Aquaporin"/>
</dbReference>
<evidence type="ECO:0000256" key="6">
    <source>
        <dbReference type="ARBA" id="ARBA00023136"/>
    </source>
</evidence>
<keyword evidence="5 8" id="KW-1133">Transmembrane helix</keyword>
<evidence type="ECO:0000256" key="4">
    <source>
        <dbReference type="ARBA" id="ARBA00022692"/>
    </source>
</evidence>
<dbReference type="Gene3D" id="1.20.1080.10">
    <property type="entry name" value="Glycerol uptake facilitator protein"/>
    <property type="match status" value="1"/>
</dbReference>
<gene>
    <name evidence="9" type="ORF">GBA63_07930</name>
</gene>
<dbReference type="InterPro" id="IPR000425">
    <property type="entry name" value="MIP"/>
</dbReference>
<dbReference type="AlphaFoldDB" id="A0A6G8Q7X6"/>
<organism evidence="9 10">
    <name type="scientific">Rubrobacter tropicus</name>
    <dbReference type="NCBI Taxonomy" id="2653851"/>
    <lineage>
        <taxon>Bacteria</taxon>
        <taxon>Bacillati</taxon>
        <taxon>Actinomycetota</taxon>
        <taxon>Rubrobacteria</taxon>
        <taxon>Rubrobacterales</taxon>
        <taxon>Rubrobacteraceae</taxon>
        <taxon>Rubrobacter</taxon>
    </lineage>
</organism>
<keyword evidence="3 7" id="KW-0813">Transport</keyword>
<dbReference type="EMBL" id="CP045119">
    <property type="protein sequence ID" value="QIN82576.1"/>
    <property type="molecule type" value="Genomic_DNA"/>
</dbReference>
<feature type="transmembrane region" description="Helical" evidence="8">
    <location>
        <begin position="39"/>
        <end position="63"/>
    </location>
</feature>
<name>A0A6G8Q7X6_9ACTN</name>
<reference evidence="9 10" key="1">
    <citation type="submission" date="2019-10" db="EMBL/GenBank/DDBJ databases">
        <title>Rubrobacter sp nov SCSIO 52090 isolated from a deep-sea sediment in the South China Sea.</title>
        <authorList>
            <person name="Chen R.W."/>
        </authorList>
    </citation>
    <scope>NUCLEOTIDE SEQUENCE [LARGE SCALE GENOMIC DNA]</scope>
    <source>
        <strain evidence="9 10">SCSIO 52909</strain>
    </source>
</reference>
<proteinExistence type="inferred from homology"/>
<evidence type="ECO:0000313" key="9">
    <source>
        <dbReference type="EMBL" id="QIN82576.1"/>
    </source>
</evidence>
<dbReference type="KEGG" id="rub:GBA63_07930"/>
<evidence type="ECO:0000256" key="2">
    <source>
        <dbReference type="ARBA" id="ARBA00006175"/>
    </source>
</evidence>
<dbReference type="InterPro" id="IPR022357">
    <property type="entry name" value="MIP_CS"/>
</dbReference>
<dbReference type="Pfam" id="PF00230">
    <property type="entry name" value="MIP"/>
    <property type="match status" value="1"/>
</dbReference>
<protein>
    <submittedName>
        <fullName evidence="9">MIP family channel protein</fullName>
    </submittedName>
</protein>
<dbReference type="PROSITE" id="PS00221">
    <property type="entry name" value="MIP"/>
    <property type="match status" value="1"/>
</dbReference>
<evidence type="ECO:0000256" key="7">
    <source>
        <dbReference type="RuleBase" id="RU000477"/>
    </source>
</evidence>
<dbReference type="NCBIfam" id="TIGR00861">
    <property type="entry name" value="MIP"/>
    <property type="match status" value="1"/>
</dbReference>
<sequence length="247" mass="25131">MQAYLAEFIGTMILIIFGDGVVAGVLLKNSKAENSGWIVITFGWAMGVAIAVYCVGAISGAHINPAVTIGLAAFADFPWADVPGYIIAQFLGAFVGGVIVWLAYLPHWRPTEDPGLKLGVFCTAPAYRATGPNIITEIIGTAVLLFGVLGIGANAGAVPGDLSAVIATGLNPLLVGLLVLGIGLSLGGPTGYAINPARDLGPRIAHAVLPIAGKGSSDWEYSWIPVVAPIIGGILGAGLFVLLGFGG</sequence>
<dbReference type="GO" id="GO:0015254">
    <property type="term" value="F:glycerol channel activity"/>
    <property type="evidence" value="ECO:0007669"/>
    <property type="project" value="TreeGrafter"/>
</dbReference>
<comment type="similarity">
    <text evidence="2 7">Belongs to the MIP/aquaporin (TC 1.A.8) family.</text>
</comment>
<feature type="transmembrane region" description="Helical" evidence="8">
    <location>
        <begin position="134"/>
        <end position="153"/>
    </location>
</feature>
<dbReference type="SUPFAM" id="SSF81338">
    <property type="entry name" value="Aquaporin-like"/>
    <property type="match status" value="1"/>
</dbReference>
<dbReference type="PANTHER" id="PTHR43829">
    <property type="entry name" value="AQUAPORIN OR AQUAGLYCEROPORIN RELATED"/>
    <property type="match status" value="1"/>
</dbReference>
<keyword evidence="6 8" id="KW-0472">Membrane</keyword>
<evidence type="ECO:0000256" key="3">
    <source>
        <dbReference type="ARBA" id="ARBA00022448"/>
    </source>
</evidence>
<feature type="transmembrane region" description="Helical" evidence="8">
    <location>
        <begin position="223"/>
        <end position="245"/>
    </location>
</feature>
<dbReference type="Proteomes" id="UP000501452">
    <property type="component" value="Chromosome"/>
</dbReference>
<evidence type="ECO:0000256" key="5">
    <source>
        <dbReference type="ARBA" id="ARBA00022989"/>
    </source>
</evidence>
<keyword evidence="10" id="KW-1185">Reference proteome</keyword>
<accession>A0A6G8Q7X6</accession>
<evidence type="ECO:0000256" key="1">
    <source>
        <dbReference type="ARBA" id="ARBA00004141"/>
    </source>
</evidence>
<evidence type="ECO:0000313" key="10">
    <source>
        <dbReference type="Proteomes" id="UP000501452"/>
    </source>
</evidence>
<feature type="transmembrane region" description="Helical" evidence="8">
    <location>
        <begin position="173"/>
        <end position="194"/>
    </location>
</feature>
<dbReference type="RefSeq" id="WP_166175045.1">
    <property type="nucleotide sequence ID" value="NZ_CP045119.1"/>
</dbReference>
<comment type="subcellular location">
    <subcellularLocation>
        <location evidence="1">Membrane</location>
        <topology evidence="1">Multi-pass membrane protein</topology>
    </subcellularLocation>
</comment>
<feature type="transmembrane region" description="Helical" evidence="8">
    <location>
        <begin position="83"/>
        <end position="104"/>
    </location>
</feature>
<feature type="transmembrane region" description="Helical" evidence="8">
    <location>
        <begin position="6"/>
        <end position="27"/>
    </location>
</feature>
<dbReference type="PANTHER" id="PTHR43829:SF9">
    <property type="entry name" value="AQUAPORIN-9"/>
    <property type="match status" value="1"/>
</dbReference>
<evidence type="ECO:0000256" key="8">
    <source>
        <dbReference type="SAM" id="Phobius"/>
    </source>
</evidence>